<evidence type="ECO:0008006" key="4">
    <source>
        <dbReference type="Google" id="ProtNLM"/>
    </source>
</evidence>
<dbReference type="OrthoDB" id="6997572at2"/>
<feature type="chain" id="PRO_5017428712" description="DUF3080 domain-containing protein" evidence="1">
    <location>
        <begin position="20"/>
        <end position="357"/>
    </location>
</feature>
<evidence type="ECO:0000256" key="1">
    <source>
        <dbReference type="SAM" id="SignalP"/>
    </source>
</evidence>
<gene>
    <name evidence="2" type="ORF">SAMN02745729_102110</name>
</gene>
<keyword evidence="1" id="KW-0732">Signal</keyword>
<dbReference type="EMBL" id="FNRJ01000002">
    <property type="protein sequence ID" value="SEA25325.1"/>
    <property type="molecule type" value="Genomic_DNA"/>
</dbReference>
<proteinExistence type="predicted"/>
<reference evidence="3" key="1">
    <citation type="submission" date="2016-10" db="EMBL/GenBank/DDBJ databases">
        <authorList>
            <person name="Varghese N."/>
            <person name="Submissions S."/>
        </authorList>
    </citation>
    <scope>NUCLEOTIDE SEQUENCE [LARGE SCALE GENOMIC DNA]</scope>
    <source>
        <strain evidence="3">DSM 11526</strain>
    </source>
</reference>
<dbReference type="PROSITE" id="PS51257">
    <property type="entry name" value="PROKAR_LIPOPROTEIN"/>
    <property type="match status" value="1"/>
</dbReference>
<dbReference type="InterPro" id="IPR021431">
    <property type="entry name" value="DUF3080"/>
</dbReference>
<accession>A0A1H3ZNV7</accession>
<dbReference type="Proteomes" id="UP000242469">
    <property type="component" value="Unassembled WGS sequence"/>
</dbReference>
<evidence type="ECO:0000313" key="3">
    <source>
        <dbReference type="Proteomes" id="UP000242469"/>
    </source>
</evidence>
<dbReference type="STRING" id="1122198.SAMN02745729_102110"/>
<feature type="signal peptide" evidence="1">
    <location>
        <begin position="1"/>
        <end position="19"/>
    </location>
</feature>
<sequence length="357" mass="41348">MRMLIATLALLLLSACSTENPQTRLEDYASRVANAIDYPINLELDTTIPPYPQARERLLDIPELREGVVDVFDLRRCGLMELIGERNSSLGKLALPSQRLLYELRFLPPLRHCIHELQQQPKRDTSENELLERLQHIEQVKRQQLPRVLSNAIFNSSEMVSQFSRTHPALEMKQAQQSGALQPPLQRFEQLLRMSQQPDWSLPSWSDQLEQSYFELHTRPFGAPWLKSLNMLTQTLDQTASAINARLDERPICFNNRPNNRARIIQSVLNGWYASELQPMMSTLHRSGEQWRNGLEPLYTELPTSPALKHYFQATLSDHHNSLWQQYIRARDRHTDAWQRLLSQCGLMPGHSVQDDA</sequence>
<dbReference type="Pfam" id="PF11279">
    <property type="entry name" value="DUF3080"/>
    <property type="match status" value="1"/>
</dbReference>
<evidence type="ECO:0000313" key="2">
    <source>
        <dbReference type="EMBL" id="SEA25325.1"/>
    </source>
</evidence>
<name>A0A1H3ZNV7_9GAMM</name>
<keyword evidence="3" id="KW-1185">Reference proteome</keyword>
<organism evidence="2 3">
    <name type="scientific">Marinobacterium iners DSM 11526</name>
    <dbReference type="NCBI Taxonomy" id="1122198"/>
    <lineage>
        <taxon>Bacteria</taxon>
        <taxon>Pseudomonadati</taxon>
        <taxon>Pseudomonadota</taxon>
        <taxon>Gammaproteobacteria</taxon>
        <taxon>Oceanospirillales</taxon>
        <taxon>Oceanospirillaceae</taxon>
        <taxon>Marinobacterium</taxon>
    </lineage>
</organism>
<protein>
    <recommendedName>
        <fullName evidence="4">DUF3080 domain-containing protein</fullName>
    </recommendedName>
</protein>
<dbReference type="AlphaFoldDB" id="A0A1H3ZNV7"/>
<dbReference type="RefSeq" id="WP_091823814.1">
    <property type="nucleotide sequence ID" value="NZ_FNRJ01000002.1"/>
</dbReference>